<feature type="transmembrane region" description="Helical" evidence="1">
    <location>
        <begin position="6"/>
        <end position="32"/>
    </location>
</feature>
<accession>A0ABV9JDR5</accession>
<evidence type="ECO:0000313" key="3">
    <source>
        <dbReference type="Proteomes" id="UP001595987"/>
    </source>
</evidence>
<evidence type="ECO:0000313" key="2">
    <source>
        <dbReference type="EMBL" id="MFC4651520.1"/>
    </source>
</evidence>
<organism evidence="2 3">
    <name type="scientific">Lactococcus nasutitermitis</name>
    <dbReference type="NCBI Taxonomy" id="1652957"/>
    <lineage>
        <taxon>Bacteria</taxon>
        <taxon>Bacillati</taxon>
        <taxon>Bacillota</taxon>
        <taxon>Bacilli</taxon>
        <taxon>Lactobacillales</taxon>
        <taxon>Streptococcaceae</taxon>
        <taxon>Lactococcus</taxon>
    </lineage>
</organism>
<sequence>MSLTLIIVLAVLAVLVVIILGIIILIPGMALFNKVSDEKYSADEKNLLTGTLTTAITGLEATGEVVTTIANESRKTMPAKIFTPNKDNVTAIEQNASVLIVDTKDGVAYVIPYQEMIF</sequence>
<keyword evidence="1" id="KW-1133">Transmembrane helix</keyword>
<reference evidence="3" key="1">
    <citation type="journal article" date="2019" name="Int. J. Syst. Evol. Microbiol.">
        <title>The Global Catalogue of Microorganisms (GCM) 10K type strain sequencing project: providing services to taxonomists for standard genome sequencing and annotation.</title>
        <authorList>
            <consortium name="The Broad Institute Genomics Platform"/>
            <consortium name="The Broad Institute Genome Sequencing Center for Infectious Disease"/>
            <person name="Wu L."/>
            <person name="Ma J."/>
        </authorList>
    </citation>
    <scope>NUCLEOTIDE SEQUENCE [LARGE SCALE GENOMIC DNA]</scope>
    <source>
        <strain evidence="3">CCUG 63287</strain>
    </source>
</reference>
<proteinExistence type="predicted"/>
<name>A0ABV9JDR5_9LACT</name>
<evidence type="ECO:0000256" key="1">
    <source>
        <dbReference type="SAM" id="Phobius"/>
    </source>
</evidence>
<gene>
    <name evidence="2" type="ORF">ACFO26_01175</name>
</gene>
<keyword evidence="1" id="KW-0472">Membrane</keyword>
<keyword evidence="3" id="KW-1185">Reference proteome</keyword>
<dbReference type="Proteomes" id="UP001595987">
    <property type="component" value="Unassembled WGS sequence"/>
</dbReference>
<dbReference type="RefSeq" id="WP_244842605.1">
    <property type="nucleotide sequence ID" value="NZ_BOVQ01000003.1"/>
</dbReference>
<dbReference type="EMBL" id="JBHSGD010000001">
    <property type="protein sequence ID" value="MFC4651520.1"/>
    <property type="molecule type" value="Genomic_DNA"/>
</dbReference>
<dbReference type="InterPro" id="IPR012340">
    <property type="entry name" value="NA-bd_OB-fold"/>
</dbReference>
<comment type="caution">
    <text evidence="2">The sequence shown here is derived from an EMBL/GenBank/DDBJ whole genome shotgun (WGS) entry which is preliminary data.</text>
</comment>
<dbReference type="Gene3D" id="2.40.50.140">
    <property type="entry name" value="Nucleic acid-binding proteins"/>
    <property type="match status" value="1"/>
</dbReference>
<evidence type="ECO:0008006" key="4">
    <source>
        <dbReference type="Google" id="ProtNLM"/>
    </source>
</evidence>
<protein>
    <recommendedName>
        <fullName evidence="4">DUF4845 domain-containing protein</fullName>
    </recommendedName>
</protein>
<keyword evidence="1" id="KW-0812">Transmembrane</keyword>